<dbReference type="PANTHER" id="PTHR23070">
    <property type="entry name" value="BCS1 AAA-TYPE ATPASE"/>
    <property type="match status" value="1"/>
</dbReference>
<evidence type="ECO:0000256" key="11">
    <source>
        <dbReference type="ARBA" id="ARBA00048778"/>
    </source>
</evidence>
<evidence type="ECO:0000313" key="15">
    <source>
        <dbReference type="Proteomes" id="UP000242180"/>
    </source>
</evidence>
<comment type="catalytic activity">
    <reaction evidence="11">
        <text>ATP + H2O = ADP + phosphate + H(+)</text>
        <dbReference type="Rhea" id="RHEA:13065"/>
        <dbReference type="ChEBI" id="CHEBI:15377"/>
        <dbReference type="ChEBI" id="CHEBI:15378"/>
        <dbReference type="ChEBI" id="CHEBI:30616"/>
        <dbReference type="ChEBI" id="CHEBI:43474"/>
        <dbReference type="ChEBI" id="CHEBI:456216"/>
    </reaction>
    <physiologicalReaction direction="left-to-right" evidence="11">
        <dbReference type="Rhea" id="RHEA:13066"/>
    </physiologicalReaction>
</comment>
<keyword evidence="9" id="KW-0496">Mitochondrion</keyword>
<evidence type="ECO:0000256" key="4">
    <source>
        <dbReference type="ARBA" id="ARBA00022741"/>
    </source>
</evidence>
<comment type="caution">
    <text evidence="14">The sequence shown here is derived from an EMBL/GenBank/DDBJ whole genome shotgun (WGS) entry which is preliminary data.</text>
</comment>
<feature type="region of interest" description="Disordered" evidence="12">
    <location>
        <begin position="362"/>
        <end position="384"/>
    </location>
</feature>
<evidence type="ECO:0000256" key="10">
    <source>
        <dbReference type="ARBA" id="ARBA00023136"/>
    </source>
</evidence>
<dbReference type="InterPro" id="IPR003593">
    <property type="entry name" value="AAA+_ATPase"/>
</dbReference>
<dbReference type="Pfam" id="PF25426">
    <property type="entry name" value="AAA_lid_BCS1"/>
    <property type="match status" value="1"/>
</dbReference>
<protein>
    <submittedName>
        <fullName evidence="14">P-loop containing nucleoside triphosphate hydrolase protein</fullName>
    </submittedName>
</protein>
<dbReference type="Proteomes" id="UP000242180">
    <property type="component" value="Unassembled WGS sequence"/>
</dbReference>
<dbReference type="InterPro" id="IPR014851">
    <property type="entry name" value="BCS1_N"/>
</dbReference>
<dbReference type="InterPro" id="IPR027417">
    <property type="entry name" value="P-loop_NTPase"/>
</dbReference>
<keyword evidence="15" id="KW-1185">Reference proteome</keyword>
<dbReference type="SUPFAM" id="SSF52540">
    <property type="entry name" value="P-loop containing nucleoside triphosphate hydrolases"/>
    <property type="match status" value="1"/>
</dbReference>
<dbReference type="EMBL" id="MCGN01000005">
    <property type="protein sequence ID" value="ORY96580.1"/>
    <property type="molecule type" value="Genomic_DNA"/>
</dbReference>
<evidence type="ECO:0000256" key="3">
    <source>
        <dbReference type="ARBA" id="ARBA00022692"/>
    </source>
</evidence>
<evidence type="ECO:0000256" key="8">
    <source>
        <dbReference type="ARBA" id="ARBA00022989"/>
    </source>
</evidence>
<feature type="compositionally biased region" description="Basic and acidic residues" evidence="12">
    <location>
        <begin position="363"/>
        <end position="384"/>
    </location>
</feature>
<dbReference type="GO" id="GO:0005524">
    <property type="term" value="F:ATP binding"/>
    <property type="evidence" value="ECO:0007669"/>
    <property type="project" value="UniProtKB-KW"/>
</dbReference>
<keyword evidence="10" id="KW-0472">Membrane</keyword>
<evidence type="ECO:0000256" key="9">
    <source>
        <dbReference type="ARBA" id="ARBA00023128"/>
    </source>
</evidence>
<evidence type="ECO:0000256" key="1">
    <source>
        <dbReference type="ARBA" id="ARBA00004434"/>
    </source>
</evidence>
<keyword evidence="5" id="KW-0999">Mitochondrion inner membrane</keyword>
<comment type="subcellular location">
    <subcellularLocation>
        <location evidence="1">Mitochondrion inner membrane</location>
        <topology evidence="1">Single-pass membrane protein</topology>
    </subcellularLocation>
</comment>
<dbReference type="Gene3D" id="3.40.50.300">
    <property type="entry name" value="P-loop containing nucleotide triphosphate hydrolases"/>
    <property type="match status" value="1"/>
</dbReference>
<evidence type="ECO:0000256" key="7">
    <source>
        <dbReference type="ARBA" id="ARBA00022840"/>
    </source>
</evidence>
<keyword evidence="7" id="KW-0067">ATP-binding</keyword>
<keyword evidence="6 14" id="KW-0378">Hydrolase</keyword>
<dbReference type="OrthoDB" id="10251412at2759"/>
<evidence type="ECO:0000256" key="6">
    <source>
        <dbReference type="ARBA" id="ARBA00022801"/>
    </source>
</evidence>
<dbReference type="Pfam" id="PF08740">
    <property type="entry name" value="BCS1_N"/>
    <property type="match status" value="1"/>
</dbReference>
<dbReference type="GO" id="GO:0016887">
    <property type="term" value="F:ATP hydrolysis activity"/>
    <property type="evidence" value="ECO:0007669"/>
    <property type="project" value="InterPro"/>
</dbReference>
<dbReference type="GO" id="GO:0005743">
    <property type="term" value="C:mitochondrial inner membrane"/>
    <property type="evidence" value="ECO:0007669"/>
    <property type="project" value="UniProtKB-SubCell"/>
</dbReference>
<dbReference type="Pfam" id="PF00004">
    <property type="entry name" value="AAA"/>
    <property type="match status" value="1"/>
</dbReference>
<dbReference type="InterPro" id="IPR057495">
    <property type="entry name" value="AAA_lid_BCS1"/>
</dbReference>
<evidence type="ECO:0000313" key="14">
    <source>
        <dbReference type="EMBL" id="ORY96580.1"/>
    </source>
</evidence>
<organism evidence="14 15">
    <name type="scientific">Syncephalastrum racemosum</name>
    <name type="common">Filamentous fungus</name>
    <dbReference type="NCBI Taxonomy" id="13706"/>
    <lineage>
        <taxon>Eukaryota</taxon>
        <taxon>Fungi</taxon>
        <taxon>Fungi incertae sedis</taxon>
        <taxon>Mucoromycota</taxon>
        <taxon>Mucoromycotina</taxon>
        <taxon>Mucoromycetes</taxon>
        <taxon>Mucorales</taxon>
        <taxon>Syncephalastraceae</taxon>
        <taxon>Syncephalastrum</taxon>
    </lineage>
</organism>
<evidence type="ECO:0000256" key="12">
    <source>
        <dbReference type="SAM" id="MobiDB-lite"/>
    </source>
</evidence>
<dbReference type="InterPro" id="IPR050747">
    <property type="entry name" value="Mitochondrial_chaperone_BCS1"/>
</dbReference>
<reference evidence="14 15" key="1">
    <citation type="submission" date="2016-07" db="EMBL/GenBank/DDBJ databases">
        <title>Pervasive Adenine N6-methylation of Active Genes in Fungi.</title>
        <authorList>
            <consortium name="DOE Joint Genome Institute"/>
            <person name="Mondo S.J."/>
            <person name="Dannebaum R.O."/>
            <person name="Kuo R.C."/>
            <person name="Labutti K."/>
            <person name="Haridas S."/>
            <person name="Kuo A."/>
            <person name="Salamov A."/>
            <person name="Ahrendt S.R."/>
            <person name="Lipzen A."/>
            <person name="Sullivan W."/>
            <person name="Andreopoulos W.B."/>
            <person name="Clum A."/>
            <person name="Lindquist E."/>
            <person name="Daum C."/>
            <person name="Ramamoorthy G.K."/>
            <person name="Gryganskyi A."/>
            <person name="Culley D."/>
            <person name="Magnuson J.K."/>
            <person name="James T.Y."/>
            <person name="O'Malley M.A."/>
            <person name="Stajich J.E."/>
            <person name="Spatafora J.W."/>
            <person name="Visel A."/>
            <person name="Grigoriev I.V."/>
        </authorList>
    </citation>
    <scope>NUCLEOTIDE SEQUENCE [LARGE SCALE GENOMIC DNA]</scope>
    <source>
        <strain evidence="14 15">NRRL 2496</strain>
    </source>
</reference>
<keyword evidence="3" id="KW-0812">Transmembrane</keyword>
<evidence type="ECO:0000259" key="13">
    <source>
        <dbReference type="SMART" id="SM00382"/>
    </source>
</evidence>
<dbReference type="STRING" id="13706.A0A1X2HCV2"/>
<keyword evidence="4" id="KW-0547">Nucleotide-binding</keyword>
<proteinExistence type="inferred from homology"/>
<dbReference type="SMART" id="SM00382">
    <property type="entry name" value="AAA"/>
    <property type="match status" value="1"/>
</dbReference>
<name>A0A1X2HCV2_SYNRA</name>
<keyword evidence="8" id="KW-1133">Transmembrane helix</keyword>
<feature type="domain" description="AAA+ ATPase" evidence="13">
    <location>
        <begin position="135"/>
        <end position="266"/>
    </location>
</feature>
<dbReference type="OMA" id="CNDISRI"/>
<dbReference type="InterPro" id="IPR003959">
    <property type="entry name" value="ATPase_AAA_core"/>
</dbReference>
<gene>
    <name evidence="14" type="ORF">BCR43DRAFT_547876</name>
</gene>
<comment type="similarity">
    <text evidence="2">Belongs to the AAA ATPase family. BCS1 subfamily.</text>
</comment>
<evidence type="ECO:0000256" key="5">
    <source>
        <dbReference type="ARBA" id="ARBA00022792"/>
    </source>
</evidence>
<accession>A0A1X2HCV2</accession>
<dbReference type="InParanoid" id="A0A1X2HCV2"/>
<dbReference type="AlphaFoldDB" id="A0A1X2HCV2"/>
<sequence length="384" mass="43454">MHYKGHKLWVKRSNQSVLESGSNSGAFGDPSLLRALGGSKEVLEVSMRAWRMETLKSILQEWVEDDHRKRNGQLVVWKAMKEQYDPSYDWTELGSKSIRDFDSVILKEGQKEEVLKDLRLFLSQKEWFQKTAVPYQRGYLLYGPPGTGKTSFIQSLAGKVGMNVALVSLTAGIDDDSFMNLIHNKPRNSILVMEDIDHCMINDGLGSDGEGSTKRITATGLLNALDGVFSPEGSIVFLTCNDVTKVIPALLRPGRVDLKVLLDYADKYQVKHMFKRFFGEVDFDSNRGEKLSAREVCKKKVFDKLMDEIPEGTVTPAELQNLFMSYAIQLQMTKQDSDDEIAEEKKIFEALSDAIPEFLSKVAADRQQARDHEKRKADKQTNKK</sequence>
<evidence type="ECO:0000256" key="2">
    <source>
        <dbReference type="ARBA" id="ARBA00007448"/>
    </source>
</evidence>